<feature type="transmembrane region" description="Helical" evidence="1">
    <location>
        <begin position="65"/>
        <end position="83"/>
    </location>
</feature>
<feature type="transmembrane region" description="Helical" evidence="1">
    <location>
        <begin position="21"/>
        <end position="45"/>
    </location>
</feature>
<organism evidence="2">
    <name type="scientific">Capitella teleta</name>
    <name type="common">Polychaete worm</name>
    <dbReference type="NCBI Taxonomy" id="283909"/>
    <lineage>
        <taxon>Eukaryota</taxon>
        <taxon>Metazoa</taxon>
        <taxon>Spiralia</taxon>
        <taxon>Lophotrochozoa</taxon>
        <taxon>Annelida</taxon>
        <taxon>Polychaeta</taxon>
        <taxon>Sedentaria</taxon>
        <taxon>Scolecida</taxon>
        <taxon>Capitellidae</taxon>
        <taxon>Capitella</taxon>
    </lineage>
</organism>
<accession>R7UYZ8</accession>
<reference evidence="4" key="1">
    <citation type="submission" date="2012-12" db="EMBL/GenBank/DDBJ databases">
        <authorList>
            <person name="Hellsten U."/>
            <person name="Grimwood J."/>
            <person name="Chapman J.A."/>
            <person name="Shapiro H."/>
            <person name="Aerts A."/>
            <person name="Otillar R.P."/>
            <person name="Terry A.Y."/>
            <person name="Boore J.L."/>
            <person name="Simakov O."/>
            <person name="Marletaz F."/>
            <person name="Cho S.-J."/>
            <person name="Edsinger-Gonzales E."/>
            <person name="Havlak P."/>
            <person name="Kuo D.-H."/>
            <person name="Larsson T."/>
            <person name="Lv J."/>
            <person name="Arendt D."/>
            <person name="Savage R."/>
            <person name="Osoegawa K."/>
            <person name="de Jong P."/>
            <person name="Lindberg D.R."/>
            <person name="Seaver E.C."/>
            <person name="Weisblat D.A."/>
            <person name="Putnam N.H."/>
            <person name="Grigoriev I.V."/>
            <person name="Rokhsar D.S."/>
        </authorList>
    </citation>
    <scope>NUCLEOTIDE SEQUENCE</scope>
    <source>
        <strain evidence="4">I ESC-2004</strain>
    </source>
</reference>
<feature type="transmembrane region" description="Helical" evidence="1">
    <location>
        <begin position="90"/>
        <end position="109"/>
    </location>
</feature>
<dbReference type="Proteomes" id="UP000014760">
    <property type="component" value="Unassembled WGS sequence"/>
</dbReference>
<dbReference type="HOGENOM" id="CLU_1449269_0_0_1"/>
<dbReference type="OrthoDB" id="6019940at2759"/>
<evidence type="ECO:0000256" key="1">
    <source>
        <dbReference type="SAM" id="Phobius"/>
    </source>
</evidence>
<dbReference type="OMA" id="VSCHASM"/>
<evidence type="ECO:0000313" key="2">
    <source>
        <dbReference type="EMBL" id="ELU11798.1"/>
    </source>
</evidence>
<dbReference type="AlphaFoldDB" id="R7UYZ8"/>
<reference evidence="2 4" key="2">
    <citation type="journal article" date="2013" name="Nature">
        <title>Insights into bilaterian evolution from three spiralian genomes.</title>
        <authorList>
            <person name="Simakov O."/>
            <person name="Marletaz F."/>
            <person name="Cho S.J."/>
            <person name="Edsinger-Gonzales E."/>
            <person name="Havlak P."/>
            <person name="Hellsten U."/>
            <person name="Kuo D.H."/>
            <person name="Larsson T."/>
            <person name="Lv J."/>
            <person name="Arendt D."/>
            <person name="Savage R."/>
            <person name="Osoegawa K."/>
            <person name="de Jong P."/>
            <person name="Grimwood J."/>
            <person name="Chapman J.A."/>
            <person name="Shapiro H."/>
            <person name="Aerts A."/>
            <person name="Otillar R.P."/>
            <person name="Terry A.Y."/>
            <person name="Boore J.L."/>
            <person name="Grigoriev I.V."/>
            <person name="Lindberg D.R."/>
            <person name="Seaver E.C."/>
            <person name="Weisblat D.A."/>
            <person name="Putnam N.H."/>
            <person name="Rokhsar D.S."/>
        </authorList>
    </citation>
    <scope>NUCLEOTIDE SEQUENCE</scope>
    <source>
        <strain evidence="2 4">I ESC-2004</strain>
    </source>
</reference>
<evidence type="ECO:0000313" key="4">
    <source>
        <dbReference type="Proteomes" id="UP000014760"/>
    </source>
</evidence>
<dbReference type="EMBL" id="AMQN01005636">
    <property type="status" value="NOT_ANNOTATED_CDS"/>
    <property type="molecule type" value="Genomic_DNA"/>
</dbReference>
<reference evidence="3" key="3">
    <citation type="submission" date="2015-06" db="UniProtKB">
        <authorList>
            <consortium name="EnsemblMetazoa"/>
        </authorList>
    </citation>
    <scope>IDENTIFICATION</scope>
</reference>
<name>R7UYZ8_CAPTE</name>
<keyword evidence="1" id="KW-0812">Transmembrane</keyword>
<evidence type="ECO:0000313" key="3">
    <source>
        <dbReference type="EnsemblMetazoa" id="CapteP220352"/>
    </source>
</evidence>
<proteinExistence type="predicted"/>
<keyword evidence="1" id="KW-1133">Transmembrane helix</keyword>
<gene>
    <name evidence="2" type="ORF">CAPTEDRAFT_220352</name>
</gene>
<dbReference type="EMBL" id="KB296425">
    <property type="protein sequence ID" value="ELU11798.1"/>
    <property type="molecule type" value="Genomic_DNA"/>
</dbReference>
<dbReference type="EnsemblMetazoa" id="CapteT220352">
    <property type="protein sequence ID" value="CapteP220352"/>
    <property type="gene ID" value="CapteG220352"/>
</dbReference>
<protein>
    <submittedName>
        <fullName evidence="2 3">Uncharacterized protein</fullName>
    </submittedName>
</protein>
<feature type="transmembrane region" description="Helical" evidence="1">
    <location>
        <begin position="169"/>
        <end position="187"/>
    </location>
</feature>
<sequence length="196" mass="20964">MVQQLTTAVSDAVLALVSMRAAIGLLSVNFFASIGFGLLAGAASFGVMRFSQSTPNWNIVNWHKYLSWLTAASGIPLIACGYFRQESITNIANLFLAAAITMVILSRYASGKIVTDGANVMAAVGLGTMLLDGVWRLHLYVSVGAACFITAATVIGTEGFINGFRRVDAFHYLLAISVICFTIGFNTSETPIFYRG</sequence>
<feature type="transmembrane region" description="Helical" evidence="1">
    <location>
        <begin position="137"/>
        <end position="157"/>
    </location>
</feature>
<keyword evidence="1" id="KW-0472">Membrane</keyword>
<keyword evidence="4" id="KW-1185">Reference proteome</keyword>